<evidence type="ECO:0000313" key="2">
    <source>
        <dbReference type="EMBL" id="PIC30171.1"/>
    </source>
</evidence>
<dbReference type="Proteomes" id="UP000230233">
    <property type="component" value="Chromosome V"/>
</dbReference>
<name>A0A2G5TSV0_9PELO</name>
<evidence type="ECO:0000256" key="1">
    <source>
        <dbReference type="SAM" id="MobiDB-lite"/>
    </source>
</evidence>
<gene>
    <name evidence="2" type="primary">Cnig_chr_V.g21508</name>
    <name evidence="2" type="ORF">B9Z55_021508</name>
</gene>
<dbReference type="EMBL" id="PDUG01000005">
    <property type="protein sequence ID" value="PIC30171.1"/>
    <property type="molecule type" value="Genomic_DNA"/>
</dbReference>
<organism evidence="2 3">
    <name type="scientific">Caenorhabditis nigoni</name>
    <dbReference type="NCBI Taxonomy" id="1611254"/>
    <lineage>
        <taxon>Eukaryota</taxon>
        <taxon>Metazoa</taxon>
        <taxon>Ecdysozoa</taxon>
        <taxon>Nematoda</taxon>
        <taxon>Chromadorea</taxon>
        <taxon>Rhabditida</taxon>
        <taxon>Rhabditina</taxon>
        <taxon>Rhabditomorpha</taxon>
        <taxon>Rhabditoidea</taxon>
        <taxon>Rhabditidae</taxon>
        <taxon>Peloderinae</taxon>
        <taxon>Caenorhabditis</taxon>
    </lineage>
</organism>
<comment type="caution">
    <text evidence="2">The sequence shown here is derived from an EMBL/GenBank/DDBJ whole genome shotgun (WGS) entry which is preliminary data.</text>
</comment>
<evidence type="ECO:0000313" key="3">
    <source>
        <dbReference type="Proteomes" id="UP000230233"/>
    </source>
</evidence>
<feature type="region of interest" description="Disordered" evidence="1">
    <location>
        <begin position="50"/>
        <end position="82"/>
    </location>
</feature>
<reference evidence="3" key="1">
    <citation type="submission" date="2017-10" db="EMBL/GenBank/DDBJ databases">
        <title>Rapid genome shrinkage in a self-fertile nematode reveals novel sperm competition proteins.</title>
        <authorList>
            <person name="Yin D."/>
            <person name="Schwarz E.M."/>
            <person name="Thomas C.G."/>
            <person name="Felde R.L."/>
            <person name="Korf I.F."/>
            <person name="Cutter A.D."/>
            <person name="Schartner C.M."/>
            <person name="Ralston E.J."/>
            <person name="Meyer B.J."/>
            <person name="Haag E.S."/>
        </authorList>
    </citation>
    <scope>NUCLEOTIDE SEQUENCE [LARGE SCALE GENOMIC DNA]</scope>
    <source>
        <strain evidence="3">JU1422</strain>
    </source>
</reference>
<protein>
    <submittedName>
        <fullName evidence="2">Uncharacterized protein</fullName>
    </submittedName>
</protein>
<sequence>MSVHPNRWFHRCSHGGCHGYSQLHHFLHYQRKKEEHGQVRNGRHVKIQSSLMSSAPSDAPSSQEAKCWSVESQRQETPALSV</sequence>
<proteinExistence type="predicted"/>
<dbReference type="AlphaFoldDB" id="A0A2G5TSV0"/>
<keyword evidence="3" id="KW-1185">Reference proteome</keyword>
<accession>A0A2G5TSV0</accession>